<dbReference type="InterPro" id="IPR036396">
    <property type="entry name" value="Cyt_P450_sf"/>
</dbReference>
<dbReference type="SUPFAM" id="SSF48264">
    <property type="entry name" value="Cytochrome P450"/>
    <property type="match status" value="1"/>
</dbReference>
<dbReference type="PROSITE" id="PS00086">
    <property type="entry name" value="CYTOCHROME_P450"/>
    <property type="match status" value="1"/>
</dbReference>
<dbReference type="PANTHER" id="PTHR24305">
    <property type="entry name" value="CYTOCHROME P450"/>
    <property type="match status" value="1"/>
</dbReference>
<dbReference type="CDD" id="cd11058">
    <property type="entry name" value="CYP60B-like"/>
    <property type="match status" value="1"/>
</dbReference>
<keyword evidence="5 6" id="KW-0408">Iron</keyword>
<dbReference type="GO" id="GO:0005506">
    <property type="term" value="F:iron ion binding"/>
    <property type="evidence" value="ECO:0007669"/>
    <property type="project" value="InterPro"/>
</dbReference>
<dbReference type="Proteomes" id="UP001303373">
    <property type="component" value="Chromosome 10"/>
</dbReference>
<dbReference type="PRINTS" id="PR00385">
    <property type="entry name" value="P450"/>
</dbReference>
<gene>
    <name evidence="9" type="ORF">R9X50_00619400</name>
</gene>
<keyword evidence="8" id="KW-0812">Transmembrane</keyword>
<dbReference type="InterPro" id="IPR017972">
    <property type="entry name" value="Cyt_P450_CS"/>
</dbReference>
<evidence type="ECO:0000256" key="4">
    <source>
        <dbReference type="ARBA" id="ARBA00022723"/>
    </source>
</evidence>
<keyword evidence="7" id="KW-0503">Monooxygenase</keyword>
<evidence type="ECO:0000256" key="6">
    <source>
        <dbReference type="PIRSR" id="PIRSR602401-1"/>
    </source>
</evidence>
<protein>
    <submittedName>
        <fullName evidence="9">Cytochrome P450</fullName>
    </submittedName>
</protein>
<dbReference type="GO" id="GO:0004497">
    <property type="term" value="F:monooxygenase activity"/>
    <property type="evidence" value="ECO:0007669"/>
    <property type="project" value="UniProtKB-KW"/>
</dbReference>
<sequence length="502" mass="56621">MSTVIPTNATSILVSFVALVVVYNVVYALYTAYLGPLSRFPGPRLAAISRIPLAIRAFKGAEATELPALHEKYGSIVRIGPKTLSYAGGAQAWNDVHGFAKSGKAKPFKSPKYYAKPYNGADDIFTSNGQTHTRQRKILSSPFSDKALKEQEPMLKRWSLKMKDKLAEKAAANEDVDLLKFYNCTTFDIMGELAFSEGLGLLDDSEYSPWVKSMFNSIKAAALLREFKLFSPVTEWITENILMKTKTIRKMKYEHWRYSTERLDRRLKQTPEHPDLWTTILEKSKGGDGLSTGEHQANAALFMIAGTETTATALSGTTYWLLRSPDKMQKLCDEVRGALKDFDDITLESLAKIKYLQACLQEGLRMYPPVPSALVRVTPKGGCIICGEYVPENVFVGVHHMSTYRSPDHFKNPKEFHPERWLGDPEYKDDHLDAVEIFSVGPRNCLGRNLAWHEMRMLLATMVIHFDLALSKESESWNEQRVFILWEKVPLMCSLSPVKASV</sequence>
<evidence type="ECO:0000256" key="3">
    <source>
        <dbReference type="ARBA" id="ARBA00022617"/>
    </source>
</evidence>
<dbReference type="Gene3D" id="1.10.630.10">
    <property type="entry name" value="Cytochrome P450"/>
    <property type="match status" value="1"/>
</dbReference>
<evidence type="ECO:0000256" key="2">
    <source>
        <dbReference type="ARBA" id="ARBA00010617"/>
    </source>
</evidence>
<reference evidence="9 10" key="1">
    <citation type="submission" date="2023-11" db="EMBL/GenBank/DDBJ databases">
        <title>An acidophilic fungus is an integral part of prey digestion in a carnivorous sundew plant.</title>
        <authorList>
            <person name="Tsai I.J."/>
        </authorList>
    </citation>
    <scope>NUCLEOTIDE SEQUENCE [LARGE SCALE GENOMIC DNA]</scope>
    <source>
        <strain evidence="9">169a</strain>
    </source>
</reference>
<keyword evidence="7" id="KW-0560">Oxidoreductase</keyword>
<comment type="similarity">
    <text evidence="2 7">Belongs to the cytochrome P450 family.</text>
</comment>
<dbReference type="Pfam" id="PF00067">
    <property type="entry name" value="p450"/>
    <property type="match status" value="1"/>
</dbReference>
<dbReference type="InterPro" id="IPR001128">
    <property type="entry name" value="Cyt_P450"/>
</dbReference>
<keyword evidence="3 6" id="KW-0349">Heme</keyword>
<evidence type="ECO:0000313" key="10">
    <source>
        <dbReference type="Proteomes" id="UP001303373"/>
    </source>
</evidence>
<keyword evidence="8" id="KW-0472">Membrane</keyword>
<name>A0AAQ3MD30_9PEZI</name>
<evidence type="ECO:0000256" key="8">
    <source>
        <dbReference type="SAM" id="Phobius"/>
    </source>
</evidence>
<dbReference type="EMBL" id="CP138589">
    <property type="protein sequence ID" value="WPH03317.1"/>
    <property type="molecule type" value="Genomic_DNA"/>
</dbReference>
<dbReference type="InterPro" id="IPR050121">
    <property type="entry name" value="Cytochrome_P450_monoxygenase"/>
</dbReference>
<keyword evidence="10" id="KW-1185">Reference proteome</keyword>
<dbReference type="PANTHER" id="PTHR24305:SF210">
    <property type="entry name" value="CYTOCHROME P450 MONOOXYGENASE ASQL-RELATED"/>
    <property type="match status" value="1"/>
</dbReference>
<organism evidence="9 10">
    <name type="scientific">Acrodontium crateriforme</name>
    <dbReference type="NCBI Taxonomy" id="150365"/>
    <lineage>
        <taxon>Eukaryota</taxon>
        <taxon>Fungi</taxon>
        <taxon>Dikarya</taxon>
        <taxon>Ascomycota</taxon>
        <taxon>Pezizomycotina</taxon>
        <taxon>Dothideomycetes</taxon>
        <taxon>Dothideomycetidae</taxon>
        <taxon>Mycosphaerellales</taxon>
        <taxon>Teratosphaeriaceae</taxon>
        <taxon>Acrodontium</taxon>
    </lineage>
</organism>
<evidence type="ECO:0000256" key="5">
    <source>
        <dbReference type="ARBA" id="ARBA00023004"/>
    </source>
</evidence>
<dbReference type="AlphaFoldDB" id="A0AAQ3MD30"/>
<evidence type="ECO:0000313" key="9">
    <source>
        <dbReference type="EMBL" id="WPH03317.1"/>
    </source>
</evidence>
<dbReference type="InterPro" id="IPR002401">
    <property type="entry name" value="Cyt_P450_E_grp-I"/>
</dbReference>
<evidence type="ECO:0000256" key="7">
    <source>
        <dbReference type="RuleBase" id="RU000461"/>
    </source>
</evidence>
<keyword evidence="4 6" id="KW-0479">Metal-binding</keyword>
<keyword evidence="8" id="KW-1133">Transmembrane helix</keyword>
<evidence type="ECO:0000256" key="1">
    <source>
        <dbReference type="ARBA" id="ARBA00001971"/>
    </source>
</evidence>
<proteinExistence type="inferred from homology"/>
<comment type="cofactor">
    <cofactor evidence="1 6">
        <name>heme</name>
        <dbReference type="ChEBI" id="CHEBI:30413"/>
    </cofactor>
</comment>
<feature type="binding site" description="axial binding residue" evidence="6">
    <location>
        <position position="445"/>
    </location>
    <ligand>
        <name>heme</name>
        <dbReference type="ChEBI" id="CHEBI:30413"/>
    </ligand>
    <ligandPart>
        <name>Fe</name>
        <dbReference type="ChEBI" id="CHEBI:18248"/>
    </ligandPart>
</feature>
<accession>A0AAQ3MD30</accession>
<dbReference type="PRINTS" id="PR00463">
    <property type="entry name" value="EP450I"/>
</dbReference>
<dbReference type="GO" id="GO:0016705">
    <property type="term" value="F:oxidoreductase activity, acting on paired donors, with incorporation or reduction of molecular oxygen"/>
    <property type="evidence" value="ECO:0007669"/>
    <property type="project" value="InterPro"/>
</dbReference>
<feature type="transmembrane region" description="Helical" evidence="8">
    <location>
        <begin position="12"/>
        <end position="34"/>
    </location>
</feature>
<dbReference type="GO" id="GO:0020037">
    <property type="term" value="F:heme binding"/>
    <property type="evidence" value="ECO:0007669"/>
    <property type="project" value="InterPro"/>
</dbReference>